<dbReference type="AlphaFoldDB" id="A0AAV2CNN1"/>
<dbReference type="Proteomes" id="UP001497516">
    <property type="component" value="Chromosome 1"/>
</dbReference>
<evidence type="ECO:0000313" key="3">
    <source>
        <dbReference type="Proteomes" id="UP001497516"/>
    </source>
</evidence>
<dbReference type="SUPFAM" id="SSF53098">
    <property type="entry name" value="Ribonuclease H-like"/>
    <property type="match status" value="1"/>
</dbReference>
<gene>
    <name evidence="2" type="ORF">LTRI10_LOCUS5444</name>
</gene>
<dbReference type="GO" id="GO:0004523">
    <property type="term" value="F:RNA-DNA hybrid ribonuclease activity"/>
    <property type="evidence" value="ECO:0007669"/>
    <property type="project" value="InterPro"/>
</dbReference>
<dbReference type="CDD" id="cd06222">
    <property type="entry name" value="RNase_H_like"/>
    <property type="match status" value="1"/>
</dbReference>
<proteinExistence type="predicted"/>
<dbReference type="InterPro" id="IPR002156">
    <property type="entry name" value="RNaseH_domain"/>
</dbReference>
<feature type="domain" description="RNase H type-1" evidence="1">
    <location>
        <begin position="49"/>
        <end position="170"/>
    </location>
</feature>
<dbReference type="PANTHER" id="PTHR47074">
    <property type="entry name" value="BNAC02G40300D PROTEIN"/>
    <property type="match status" value="1"/>
</dbReference>
<dbReference type="EMBL" id="OZ034813">
    <property type="protein sequence ID" value="CAL1357844.1"/>
    <property type="molecule type" value="Genomic_DNA"/>
</dbReference>
<dbReference type="InterPro" id="IPR036397">
    <property type="entry name" value="RNaseH_sf"/>
</dbReference>
<dbReference type="InterPro" id="IPR044730">
    <property type="entry name" value="RNase_H-like_dom_plant"/>
</dbReference>
<dbReference type="PANTHER" id="PTHR47074:SF48">
    <property type="entry name" value="POLYNUCLEOTIDYL TRANSFERASE, RIBONUCLEASE H-LIKE SUPERFAMILY PROTEIN"/>
    <property type="match status" value="1"/>
</dbReference>
<evidence type="ECO:0000313" key="2">
    <source>
        <dbReference type="EMBL" id="CAL1357844.1"/>
    </source>
</evidence>
<sequence length="196" mass="21320">MFVRLPANTLFSSVKCSRPRLLPRLPHPACLRLLPFVGYPPPLDHLKINFDAAVQDSGCSSGLVVRGSYGHVLLAVGVQHQGISDPYIAELLAAREAISLATSRSLARVIFEGDAEVVIRELKLGVVEDSSGGPLLRDCRFLLQSFPHCIDCRAVPRTANWAAHRVARKALLLPRLELASFDFVGWLASGIGRDCG</sequence>
<protein>
    <recommendedName>
        <fullName evidence="1">RNase H type-1 domain-containing protein</fullName>
    </recommendedName>
</protein>
<dbReference type="InterPro" id="IPR012337">
    <property type="entry name" value="RNaseH-like_sf"/>
</dbReference>
<keyword evidence="3" id="KW-1185">Reference proteome</keyword>
<organism evidence="2 3">
    <name type="scientific">Linum trigynum</name>
    <dbReference type="NCBI Taxonomy" id="586398"/>
    <lineage>
        <taxon>Eukaryota</taxon>
        <taxon>Viridiplantae</taxon>
        <taxon>Streptophyta</taxon>
        <taxon>Embryophyta</taxon>
        <taxon>Tracheophyta</taxon>
        <taxon>Spermatophyta</taxon>
        <taxon>Magnoliopsida</taxon>
        <taxon>eudicotyledons</taxon>
        <taxon>Gunneridae</taxon>
        <taxon>Pentapetalae</taxon>
        <taxon>rosids</taxon>
        <taxon>fabids</taxon>
        <taxon>Malpighiales</taxon>
        <taxon>Linaceae</taxon>
        <taxon>Linum</taxon>
    </lineage>
</organism>
<reference evidence="2 3" key="1">
    <citation type="submission" date="2024-04" db="EMBL/GenBank/DDBJ databases">
        <authorList>
            <person name="Fracassetti M."/>
        </authorList>
    </citation>
    <scope>NUCLEOTIDE SEQUENCE [LARGE SCALE GENOMIC DNA]</scope>
</reference>
<dbReference type="Gene3D" id="3.30.420.10">
    <property type="entry name" value="Ribonuclease H-like superfamily/Ribonuclease H"/>
    <property type="match status" value="1"/>
</dbReference>
<dbReference type="InterPro" id="IPR052929">
    <property type="entry name" value="RNase_H-like_EbsB-rel"/>
</dbReference>
<dbReference type="GO" id="GO:0003676">
    <property type="term" value="F:nucleic acid binding"/>
    <property type="evidence" value="ECO:0007669"/>
    <property type="project" value="InterPro"/>
</dbReference>
<accession>A0AAV2CNN1</accession>
<evidence type="ECO:0000259" key="1">
    <source>
        <dbReference type="Pfam" id="PF13456"/>
    </source>
</evidence>
<name>A0AAV2CNN1_9ROSI</name>
<dbReference type="Pfam" id="PF13456">
    <property type="entry name" value="RVT_3"/>
    <property type="match status" value="1"/>
</dbReference>